<reference evidence="2" key="1">
    <citation type="submission" date="2022-11" db="EMBL/GenBank/DDBJ databases">
        <title>Minimal conservation of predation-associated metabolite biosynthetic gene clusters underscores biosynthetic potential of Myxococcota including descriptions for ten novel species: Archangium lansinium sp. nov., Myxococcus landrumus sp. nov., Nannocystis bai.</title>
        <authorList>
            <person name="Ahearne A."/>
            <person name="Stevens C."/>
            <person name="Phillips K."/>
        </authorList>
    </citation>
    <scope>NUCLEOTIDE SEQUENCE</scope>
    <source>
        <strain evidence="2">Na p29</strain>
    </source>
</reference>
<evidence type="ECO:0000256" key="1">
    <source>
        <dbReference type="SAM" id="MobiDB-lite"/>
    </source>
</evidence>
<organism evidence="2 3">
    <name type="scientific">Nannocystis pusilla</name>
    <dbReference type="NCBI Taxonomy" id="889268"/>
    <lineage>
        <taxon>Bacteria</taxon>
        <taxon>Pseudomonadati</taxon>
        <taxon>Myxococcota</taxon>
        <taxon>Polyangia</taxon>
        <taxon>Nannocystales</taxon>
        <taxon>Nannocystaceae</taxon>
        <taxon>Nannocystis</taxon>
    </lineage>
</organism>
<gene>
    <name evidence="2" type="ORF">OV079_44165</name>
</gene>
<feature type="region of interest" description="Disordered" evidence="1">
    <location>
        <begin position="33"/>
        <end position="64"/>
    </location>
</feature>
<comment type="caution">
    <text evidence="2">The sequence shown here is derived from an EMBL/GenBank/DDBJ whole genome shotgun (WGS) entry which is preliminary data.</text>
</comment>
<name>A0A9X3J3T7_9BACT</name>
<dbReference type="AlphaFoldDB" id="A0A9X3J3T7"/>
<keyword evidence="3" id="KW-1185">Reference proteome</keyword>
<accession>A0A9X3J3T7</accession>
<protein>
    <submittedName>
        <fullName evidence="2">Uncharacterized protein</fullName>
    </submittedName>
</protein>
<evidence type="ECO:0000313" key="3">
    <source>
        <dbReference type="Proteomes" id="UP001150924"/>
    </source>
</evidence>
<dbReference type="RefSeq" id="WP_267775838.1">
    <property type="nucleotide sequence ID" value="NZ_JAPNKE010000002.1"/>
</dbReference>
<dbReference type="EMBL" id="JAPNKE010000002">
    <property type="protein sequence ID" value="MCY1012418.1"/>
    <property type="molecule type" value="Genomic_DNA"/>
</dbReference>
<sequence length="125" mass="12427">MLLRLPNESAGRARGRLGAALLGLLVSACAPKPAPAEQVPDAPPVSEPPKPAPATAGGEGGEGQCKVDADCVPASCCHPASCVPAAQKPDCTDVMCTMQCAPNTLDCGGHCACEAGSCKAIFANL</sequence>
<dbReference type="PROSITE" id="PS51257">
    <property type="entry name" value="PROKAR_LIPOPROTEIN"/>
    <property type="match status" value="1"/>
</dbReference>
<proteinExistence type="predicted"/>
<feature type="compositionally biased region" description="Pro residues" evidence="1">
    <location>
        <begin position="41"/>
        <end position="52"/>
    </location>
</feature>
<evidence type="ECO:0000313" key="2">
    <source>
        <dbReference type="EMBL" id="MCY1012418.1"/>
    </source>
</evidence>
<dbReference type="Proteomes" id="UP001150924">
    <property type="component" value="Unassembled WGS sequence"/>
</dbReference>